<keyword evidence="4" id="KW-1185">Reference proteome</keyword>
<feature type="signal peptide" evidence="2">
    <location>
        <begin position="1"/>
        <end position="26"/>
    </location>
</feature>
<feature type="region of interest" description="Disordered" evidence="1">
    <location>
        <begin position="35"/>
        <end position="65"/>
    </location>
</feature>
<evidence type="ECO:0000256" key="2">
    <source>
        <dbReference type="SAM" id="SignalP"/>
    </source>
</evidence>
<dbReference type="Proteomes" id="UP000217103">
    <property type="component" value="Unassembled WGS sequence"/>
</dbReference>
<sequence length="115" mass="11843">MQDRFRRPAATSAVMGLLLLACLLFAASAAWQADAAPAPPSATEPGMWADDSSSEQLSTPPRAASGWGDHLPSLLAPGVAIAVPLRYVFVRGAEPVGAQLPEGRRVAGSRAPPVA</sequence>
<proteinExistence type="predicted"/>
<name>A0A1H1GCZ6_9ACTN</name>
<evidence type="ECO:0000313" key="4">
    <source>
        <dbReference type="Proteomes" id="UP000217103"/>
    </source>
</evidence>
<dbReference type="AlphaFoldDB" id="A0A1H1GCZ6"/>
<dbReference type="PROSITE" id="PS51257">
    <property type="entry name" value="PROKAR_LIPOPROTEIN"/>
    <property type="match status" value="1"/>
</dbReference>
<gene>
    <name evidence="3" type="ORF">SAMN04489764_3520</name>
</gene>
<dbReference type="EMBL" id="FNKK01000002">
    <property type="protein sequence ID" value="SDR11162.1"/>
    <property type="molecule type" value="Genomic_DNA"/>
</dbReference>
<reference evidence="3 4" key="1">
    <citation type="submission" date="2016-10" db="EMBL/GenBank/DDBJ databases">
        <authorList>
            <person name="de Groot N.N."/>
        </authorList>
    </citation>
    <scope>NUCLEOTIDE SEQUENCE [LARGE SCALE GENOMIC DNA]</scope>
    <source>
        <strain evidence="3 4">DSM 43794</strain>
    </source>
</reference>
<keyword evidence="2" id="KW-0732">Signal</keyword>
<organism evidence="3 4">
    <name type="scientific">Thermostaphylospora chromogena</name>
    <dbReference type="NCBI Taxonomy" id="35622"/>
    <lineage>
        <taxon>Bacteria</taxon>
        <taxon>Bacillati</taxon>
        <taxon>Actinomycetota</taxon>
        <taxon>Actinomycetes</taxon>
        <taxon>Streptosporangiales</taxon>
        <taxon>Thermomonosporaceae</taxon>
        <taxon>Thermostaphylospora</taxon>
    </lineage>
</organism>
<feature type="chain" id="PRO_5039376067" evidence="2">
    <location>
        <begin position="27"/>
        <end position="115"/>
    </location>
</feature>
<evidence type="ECO:0000313" key="3">
    <source>
        <dbReference type="EMBL" id="SDR11162.1"/>
    </source>
</evidence>
<dbReference type="RefSeq" id="WP_131815570.1">
    <property type="nucleotide sequence ID" value="NZ_FNKK01000002.1"/>
</dbReference>
<accession>A0A1H1GCZ6</accession>
<protein>
    <submittedName>
        <fullName evidence="3">Uncharacterized protein</fullName>
    </submittedName>
</protein>
<evidence type="ECO:0000256" key="1">
    <source>
        <dbReference type="SAM" id="MobiDB-lite"/>
    </source>
</evidence>